<dbReference type="EMBL" id="WJXB01000016">
    <property type="protein sequence ID" value="MRN56745.1"/>
    <property type="molecule type" value="Genomic_DNA"/>
</dbReference>
<keyword evidence="1" id="KW-0812">Transmembrane</keyword>
<evidence type="ECO:0000313" key="2">
    <source>
        <dbReference type="EMBL" id="MRN56745.1"/>
    </source>
</evidence>
<keyword evidence="3" id="KW-1185">Reference proteome</keyword>
<gene>
    <name evidence="2" type="ORF">GJB61_27740</name>
</gene>
<protein>
    <submittedName>
        <fullName evidence="2">Uncharacterized protein</fullName>
    </submittedName>
</protein>
<keyword evidence="1" id="KW-1133">Transmembrane helix</keyword>
<dbReference type="AlphaFoldDB" id="A0A7X2HB20"/>
<organism evidence="2 3">
    <name type="scientific">Paenibacillus monticola</name>
    <dbReference type="NCBI Taxonomy" id="2666075"/>
    <lineage>
        <taxon>Bacteria</taxon>
        <taxon>Bacillati</taxon>
        <taxon>Bacillota</taxon>
        <taxon>Bacilli</taxon>
        <taxon>Bacillales</taxon>
        <taxon>Paenibacillaceae</taxon>
        <taxon>Paenibacillus</taxon>
    </lineage>
</organism>
<feature type="transmembrane region" description="Helical" evidence="1">
    <location>
        <begin position="12"/>
        <end position="30"/>
    </location>
</feature>
<accession>A0A7X2HB20</accession>
<proteinExistence type="predicted"/>
<dbReference type="Proteomes" id="UP000463051">
    <property type="component" value="Unassembled WGS sequence"/>
</dbReference>
<keyword evidence="1" id="KW-0472">Membrane</keyword>
<name>A0A7X2HB20_9BACL</name>
<reference evidence="2 3" key="1">
    <citation type="submission" date="2019-11" db="EMBL/GenBank/DDBJ databases">
        <title>Paenibacillus monticola sp. nov., a novel PGPR strain isolated from mountain sample in China.</title>
        <authorList>
            <person name="Zhao Q."/>
            <person name="Li H.-P."/>
            <person name="Zhang J.-L."/>
        </authorList>
    </citation>
    <scope>NUCLEOTIDE SEQUENCE [LARGE SCALE GENOMIC DNA]</scope>
    <source>
        <strain evidence="2 3">LC-T2</strain>
    </source>
</reference>
<sequence length="57" mass="6932">MLQVVFDYFRTNPTWPLAITILSTAMIWLYKEFKVMLENDNKNKLALVQKNWIYIHQ</sequence>
<evidence type="ECO:0000313" key="3">
    <source>
        <dbReference type="Proteomes" id="UP000463051"/>
    </source>
</evidence>
<evidence type="ECO:0000256" key="1">
    <source>
        <dbReference type="SAM" id="Phobius"/>
    </source>
</evidence>
<comment type="caution">
    <text evidence="2">The sequence shown here is derived from an EMBL/GenBank/DDBJ whole genome shotgun (WGS) entry which is preliminary data.</text>
</comment>
<dbReference type="RefSeq" id="WP_154122251.1">
    <property type="nucleotide sequence ID" value="NZ_WJXB01000016.1"/>
</dbReference>